<dbReference type="SMART" id="SM00398">
    <property type="entry name" value="HMG"/>
    <property type="match status" value="2"/>
</dbReference>
<dbReference type="SUPFAM" id="SSF47095">
    <property type="entry name" value="HMG-box"/>
    <property type="match status" value="2"/>
</dbReference>
<dbReference type="InterPro" id="IPR036910">
    <property type="entry name" value="HMG_box_dom_sf"/>
</dbReference>
<feature type="region of interest" description="Disordered" evidence="3">
    <location>
        <begin position="1"/>
        <end position="24"/>
    </location>
</feature>
<keyword evidence="6" id="KW-1185">Reference proteome</keyword>
<evidence type="ECO:0000313" key="5">
    <source>
        <dbReference type="EMBL" id="CAA0820460.1"/>
    </source>
</evidence>
<dbReference type="GO" id="GO:0003677">
    <property type="term" value="F:DNA binding"/>
    <property type="evidence" value="ECO:0007669"/>
    <property type="project" value="UniProtKB-UniRule"/>
</dbReference>
<feature type="DNA-binding region" description="HMG box" evidence="1">
    <location>
        <begin position="135"/>
        <end position="224"/>
    </location>
</feature>
<comment type="caution">
    <text evidence="5">The sequence shown here is derived from an EMBL/GenBank/DDBJ whole genome shotgun (WGS) entry which is preliminary data.</text>
</comment>
<dbReference type="InterPro" id="IPR044601">
    <property type="entry name" value="HMGB6/HMGB13"/>
</dbReference>
<evidence type="ECO:0000259" key="4">
    <source>
        <dbReference type="PROSITE" id="PS50118"/>
    </source>
</evidence>
<proteinExistence type="predicted"/>
<feature type="domain" description="HMG box" evidence="4">
    <location>
        <begin position="135"/>
        <end position="224"/>
    </location>
</feature>
<feature type="DNA-binding region" description="HMG box" evidence="1">
    <location>
        <begin position="19"/>
        <end position="87"/>
    </location>
</feature>
<dbReference type="PANTHER" id="PTHR46912:SF1">
    <property type="entry name" value="HIGH MOBILITY GROUP B PROTEIN 13"/>
    <property type="match status" value="1"/>
</dbReference>
<feature type="coiled-coil region" evidence="2">
    <location>
        <begin position="206"/>
        <end position="233"/>
    </location>
</feature>
<dbReference type="Gene3D" id="1.10.30.10">
    <property type="entry name" value="High mobility group box domain"/>
    <property type="match status" value="3"/>
</dbReference>
<dbReference type="AlphaFoldDB" id="A0A9N7R8K9"/>
<dbReference type="EMBL" id="CACSLK010020742">
    <property type="protein sequence ID" value="CAA0820460.1"/>
    <property type="molecule type" value="Genomic_DNA"/>
</dbReference>
<dbReference type="InterPro" id="IPR009071">
    <property type="entry name" value="HMG_box_dom"/>
</dbReference>
<accession>A0A9N7R8K9</accession>
<dbReference type="OrthoDB" id="1919336at2759"/>
<keyword evidence="1" id="KW-0238">DNA-binding</keyword>
<dbReference type="Proteomes" id="UP001153555">
    <property type="component" value="Unassembled WGS sequence"/>
</dbReference>
<dbReference type="Pfam" id="PF00505">
    <property type="entry name" value="HMG_box"/>
    <property type="match status" value="3"/>
</dbReference>
<dbReference type="PROSITE" id="PS50118">
    <property type="entry name" value="HMG_BOX_2"/>
    <property type="match status" value="2"/>
</dbReference>
<protein>
    <submittedName>
        <fullName evidence="5">High mobility group B protein 13</fullName>
    </submittedName>
</protein>
<gene>
    <name evidence="5" type="ORF">SHERM_18462</name>
</gene>
<reference evidence="5" key="1">
    <citation type="submission" date="2019-12" db="EMBL/GenBank/DDBJ databases">
        <authorList>
            <person name="Scholes J."/>
        </authorList>
    </citation>
    <scope>NUCLEOTIDE SEQUENCE</scope>
</reference>
<name>A0A9N7R8K9_STRHE</name>
<feature type="compositionally biased region" description="Basic residues" evidence="3">
    <location>
        <begin position="10"/>
        <end position="19"/>
    </location>
</feature>
<dbReference type="PANTHER" id="PTHR46912">
    <property type="entry name" value="HIGH MOBILITY GROUP B PROTEIN 13"/>
    <property type="match status" value="1"/>
</dbReference>
<feature type="domain" description="HMG box" evidence="4">
    <location>
        <begin position="19"/>
        <end position="87"/>
    </location>
</feature>
<keyword evidence="2" id="KW-0175">Coiled coil</keyword>
<evidence type="ECO:0000256" key="1">
    <source>
        <dbReference type="PROSITE-ProRule" id="PRU00267"/>
    </source>
</evidence>
<evidence type="ECO:0000256" key="3">
    <source>
        <dbReference type="SAM" id="MobiDB-lite"/>
    </source>
</evidence>
<sequence>MRIVGEKSFPSHKKKKSSIKKPSPPYVLWCKEKWNEVKKANPEADFKEMSSLLASKWKTVTDEKKKPYEEKYKAEEDAYLKIIANEKREHDAMKLLEEEHKKKTAMELLEQYLQFKQDVEKDNKKTKKEKDPLKPKRPMSAYFIFSKEHRAALLAENKNILEVEDYCNEARKNIAEERPGTNNSTINALVSLKWKELSEEERQIRNGKAAEAMETYKKELEAYNKKLEAENNQN</sequence>
<organism evidence="5 6">
    <name type="scientific">Striga hermonthica</name>
    <name type="common">Purple witchweed</name>
    <name type="synonym">Buchnera hermonthica</name>
    <dbReference type="NCBI Taxonomy" id="68872"/>
    <lineage>
        <taxon>Eukaryota</taxon>
        <taxon>Viridiplantae</taxon>
        <taxon>Streptophyta</taxon>
        <taxon>Embryophyta</taxon>
        <taxon>Tracheophyta</taxon>
        <taxon>Spermatophyta</taxon>
        <taxon>Magnoliopsida</taxon>
        <taxon>eudicotyledons</taxon>
        <taxon>Gunneridae</taxon>
        <taxon>Pentapetalae</taxon>
        <taxon>asterids</taxon>
        <taxon>lamiids</taxon>
        <taxon>Lamiales</taxon>
        <taxon>Orobanchaceae</taxon>
        <taxon>Buchnereae</taxon>
        <taxon>Striga</taxon>
    </lineage>
</organism>
<evidence type="ECO:0000256" key="2">
    <source>
        <dbReference type="SAM" id="Coils"/>
    </source>
</evidence>
<keyword evidence="1" id="KW-0539">Nucleus</keyword>
<dbReference type="GO" id="GO:0005634">
    <property type="term" value="C:nucleus"/>
    <property type="evidence" value="ECO:0007669"/>
    <property type="project" value="UniProtKB-UniRule"/>
</dbReference>
<evidence type="ECO:0000313" key="6">
    <source>
        <dbReference type="Proteomes" id="UP001153555"/>
    </source>
</evidence>